<name>A0A5N7DG89_9EURO</name>
<evidence type="ECO:0000313" key="1">
    <source>
        <dbReference type="EMBL" id="KAE8405053.1"/>
    </source>
</evidence>
<organism evidence="1 2">
    <name type="scientific">Aspergillus pseudonomiae</name>
    <dbReference type="NCBI Taxonomy" id="1506151"/>
    <lineage>
        <taxon>Eukaryota</taxon>
        <taxon>Fungi</taxon>
        <taxon>Dikarya</taxon>
        <taxon>Ascomycota</taxon>
        <taxon>Pezizomycotina</taxon>
        <taxon>Eurotiomycetes</taxon>
        <taxon>Eurotiomycetidae</taxon>
        <taxon>Eurotiales</taxon>
        <taxon>Aspergillaceae</taxon>
        <taxon>Aspergillus</taxon>
        <taxon>Aspergillus subgen. Circumdati</taxon>
    </lineage>
</organism>
<gene>
    <name evidence="1" type="ORF">BDV37DRAFT_101488</name>
</gene>
<dbReference type="RefSeq" id="XP_031942372.1">
    <property type="nucleotide sequence ID" value="XM_032078186.1"/>
</dbReference>
<accession>A0A5N7DG89</accession>
<dbReference type="GeneID" id="43662877"/>
<reference evidence="1 2" key="1">
    <citation type="submission" date="2019-04" db="EMBL/GenBank/DDBJ databases">
        <authorList>
            <consortium name="DOE Joint Genome Institute"/>
            <person name="Mondo S."/>
            <person name="Kjaerbolling I."/>
            <person name="Vesth T."/>
            <person name="Frisvad J.C."/>
            <person name="Nybo J.L."/>
            <person name="Theobald S."/>
            <person name="Kildgaard S."/>
            <person name="Isbrandt T."/>
            <person name="Kuo A."/>
            <person name="Sato A."/>
            <person name="Lyhne E.K."/>
            <person name="Kogle M.E."/>
            <person name="Wiebenga A."/>
            <person name="Kun R.S."/>
            <person name="Lubbers R.J."/>
            <person name="Makela M.R."/>
            <person name="Barry K."/>
            <person name="Chovatia M."/>
            <person name="Clum A."/>
            <person name="Daum C."/>
            <person name="Haridas S."/>
            <person name="He G."/>
            <person name="LaButti K."/>
            <person name="Lipzen A."/>
            <person name="Riley R."/>
            <person name="Salamov A."/>
            <person name="Simmons B.A."/>
            <person name="Magnuson J.K."/>
            <person name="Henrissat B."/>
            <person name="Mortensen U.H."/>
            <person name="Larsen T.O."/>
            <person name="Devries R.P."/>
            <person name="Grigoriev I.V."/>
            <person name="Machida M."/>
            <person name="Baker S.E."/>
            <person name="Andersen M.R."/>
            <person name="Cantor M.N."/>
            <person name="Hua S.X."/>
        </authorList>
    </citation>
    <scope>NUCLEOTIDE SEQUENCE [LARGE SCALE GENOMIC DNA]</scope>
    <source>
        <strain evidence="1 2">CBS 119388</strain>
    </source>
</reference>
<dbReference type="AlphaFoldDB" id="A0A5N7DG89"/>
<dbReference type="EMBL" id="ML736763">
    <property type="protein sequence ID" value="KAE8405053.1"/>
    <property type="molecule type" value="Genomic_DNA"/>
</dbReference>
<keyword evidence="2" id="KW-1185">Reference proteome</keyword>
<dbReference type="PROSITE" id="PS51257">
    <property type="entry name" value="PROKAR_LIPOPROTEIN"/>
    <property type="match status" value="1"/>
</dbReference>
<evidence type="ECO:0000313" key="2">
    <source>
        <dbReference type="Proteomes" id="UP000325579"/>
    </source>
</evidence>
<protein>
    <submittedName>
        <fullName evidence="1">Uncharacterized protein</fullName>
    </submittedName>
</protein>
<proteinExistence type="predicted"/>
<dbReference type="Proteomes" id="UP000325579">
    <property type="component" value="Unassembled WGS sequence"/>
</dbReference>
<sequence>MPGKRSVTVNLVISQDQSLLLFLLFLFFPNFSFSCHSSSLFFYHFTVIVLVIFRAEHEPIFE</sequence>